<accession>A0A9W7A9Y8</accession>
<evidence type="ECO:0000313" key="3">
    <source>
        <dbReference type="Proteomes" id="UP001165085"/>
    </source>
</evidence>
<evidence type="ECO:0000313" key="2">
    <source>
        <dbReference type="EMBL" id="GMH68442.1"/>
    </source>
</evidence>
<dbReference type="AlphaFoldDB" id="A0A9W7A9Y8"/>
<gene>
    <name evidence="2" type="ORF">TrST_g4373</name>
</gene>
<dbReference type="EMBL" id="BRXY01000125">
    <property type="protein sequence ID" value="GMH68442.1"/>
    <property type="molecule type" value="Genomic_DNA"/>
</dbReference>
<organism evidence="2 3">
    <name type="scientific">Triparma strigata</name>
    <dbReference type="NCBI Taxonomy" id="1606541"/>
    <lineage>
        <taxon>Eukaryota</taxon>
        <taxon>Sar</taxon>
        <taxon>Stramenopiles</taxon>
        <taxon>Ochrophyta</taxon>
        <taxon>Bolidophyceae</taxon>
        <taxon>Parmales</taxon>
        <taxon>Triparmaceae</taxon>
        <taxon>Triparma</taxon>
    </lineage>
</organism>
<name>A0A9W7A9Y8_9STRA</name>
<proteinExistence type="predicted"/>
<keyword evidence="3" id="KW-1185">Reference proteome</keyword>
<comment type="caution">
    <text evidence="2">The sequence shown here is derived from an EMBL/GenBank/DDBJ whole genome shotgun (WGS) entry which is preliminary data.</text>
</comment>
<feature type="region of interest" description="Disordered" evidence="1">
    <location>
        <begin position="261"/>
        <end position="282"/>
    </location>
</feature>
<dbReference type="OrthoDB" id="196979at2759"/>
<sequence length="427" mass="47161">MASLIYGSKRSLFNVNVCEATPPSTKYNIPSTFVEKIEKDSKVFGTTTRDEYGSYLGLNNISHLDPTSTSYSITCDNKGSKTFDPIRKIEKGDPASSKTYRISEKAKLTNMSKSERWEKEKKVKDNLGPGLYFKNSSIPTPSKPSTLSYTFQKTPAPSLGKGGLKIPGPGTYSPQINSKGIKAIGCNRLNASMRIEKILSEQKGYKSRGFGVVPRFDEMKTKRITVSNSYVKKLLEIEEKVKLEEEKGRRRGRGTFGTGKQFGLFDVTDKNPGPGAYQPVKPPIKVSGNIKLGHKMPVPGGRGVEGEAVGDDDSFQTQGELIGMPLIEDTGDKALDMKMKMYRRAIDSAVKKGEIETQFAINEEVDDDDASCATAFKDMNDKLFFASTPDFNQFVSHIPTTTTDMKMKKKKKSSSSKKKKSSPPPKK</sequence>
<dbReference type="Proteomes" id="UP001165085">
    <property type="component" value="Unassembled WGS sequence"/>
</dbReference>
<protein>
    <submittedName>
        <fullName evidence="2">Uncharacterized protein</fullName>
    </submittedName>
</protein>
<reference evidence="3" key="1">
    <citation type="journal article" date="2023" name="Commun. Biol.">
        <title>Genome analysis of Parmales, the sister group of diatoms, reveals the evolutionary specialization of diatoms from phago-mixotrophs to photoautotrophs.</title>
        <authorList>
            <person name="Ban H."/>
            <person name="Sato S."/>
            <person name="Yoshikawa S."/>
            <person name="Yamada K."/>
            <person name="Nakamura Y."/>
            <person name="Ichinomiya M."/>
            <person name="Sato N."/>
            <person name="Blanc-Mathieu R."/>
            <person name="Endo H."/>
            <person name="Kuwata A."/>
            <person name="Ogata H."/>
        </authorList>
    </citation>
    <scope>NUCLEOTIDE SEQUENCE [LARGE SCALE GENOMIC DNA]</scope>
    <source>
        <strain evidence="3">NIES 3701</strain>
    </source>
</reference>
<evidence type="ECO:0000256" key="1">
    <source>
        <dbReference type="SAM" id="MobiDB-lite"/>
    </source>
</evidence>
<feature type="compositionally biased region" description="Basic residues" evidence="1">
    <location>
        <begin position="407"/>
        <end position="427"/>
    </location>
</feature>
<feature type="region of interest" description="Disordered" evidence="1">
    <location>
        <begin position="398"/>
        <end position="427"/>
    </location>
</feature>